<protein>
    <submittedName>
        <fullName evidence="1">Uncharacterized protein</fullName>
    </submittedName>
</protein>
<accession>A0A975BT87</accession>
<dbReference type="Proteomes" id="UP000663722">
    <property type="component" value="Chromosome"/>
</dbReference>
<dbReference type="EMBL" id="CP061800">
    <property type="protein sequence ID" value="QTA91220.1"/>
    <property type="molecule type" value="Genomic_DNA"/>
</dbReference>
<dbReference type="AlphaFoldDB" id="A0A975BT87"/>
<keyword evidence="2" id="KW-1185">Reference proteome</keyword>
<organism evidence="1 2">
    <name type="scientific">Desulfonema magnum</name>
    <dbReference type="NCBI Taxonomy" id="45655"/>
    <lineage>
        <taxon>Bacteria</taxon>
        <taxon>Pseudomonadati</taxon>
        <taxon>Thermodesulfobacteriota</taxon>
        <taxon>Desulfobacteria</taxon>
        <taxon>Desulfobacterales</taxon>
        <taxon>Desulfococcaceae</taxon>
        <taxon>Desulfonema</taxon>
    </lineage>
</organism>
<gene>
    <name evidence="1" type="ORF">dnm_072840</name>
</gene>
<reference evidence="1" key="1">
    <citation type="journal article" date="2021" name="Microb. Physiol.">
        <title>Proteogenomic Insights into the Physiology of Marine, Sulfate-Reducing, Filamentous Desulfonema limicola and Desulfonema magnum.</title>
        <authorList>
            <person name="Schnaars V."/>
            <person name="Wohlbrand L."/>
            <person name="Scheve S."/>
            <person name="Hinrichs C."/>
            <person name="Reinhardt R."/>
            <person name="Rabus R."/>
        </authorList>
    </citation>
    <scope>NUCLEOTIDE SEQUENCE</scope>
    <source>
        <strain evidence="1">4be13</strain>
    </source>
</reference>
<evidence type="ECO:0000313" key="1">
    <source>
        <dbReference type="EMBL" id="QTA91220.1"/>
    </source>
</evidence>
<sequence length="40" mass="4768">MSDLRGFQNLGGLHRSCLKIIIKFRQLKKPDHQVFLIIRF</sequence>
<evidence type="ECO:0000313" key="2">
    <source>
        <dbReference type="Proteomes" id="UP000663722"/>
    </source>
</evidence>
<dbReference type="KEGG" id="dmm:dnm_072840"/>
<name>A0A975BT87_9BACT</name>
<proteinExistence type="predicted"/>